<sequence>MDAVVLGREFQDELVVVAVVEEKSGVKQTIEISQSLVADQVSITPMQERLASLKAGMISGMTVLAVWAAITGAGHMLLGFDVGQWYLAAGIVAFSGLLFGVTYRYVIRHDRNPHLKSGAVGAFALVRGLAQVEPLLLDGLTHWRLVLLLLGQNLVMFTVARWVIDQGSDRGWLNRFPMALNLTTEKTGVSN</sequence>
<dbReference type="PANTHER" id="PTHR36383">
    <property type="entry name" value="OS09G0529350 PROTEIN"/>
    <property type="match status" value="1"/>
</dbReference>
<keyword evidence="1" id="KW-1133">Transmembrane helix</keyword>
<dbReference type="AlphaFoldDB" id="A0A928VP98"/>
<dbReference type="Proteomes" id="UP000625316">
    <property type="component" value="Unassembled WGS sequence"/>
</dbReference>
<proteinExistence type="predicted"/>
<feature type="transmembrane region" description="Helical" evidence="1">
    <location>
        <begin position="84"/>
        <end position="106"/>
    </location>
</feature>
<reference evidence="2" key="1">
    <citation type="submission" date="2020-10" db="EMBL/GenBank/DDBJ databases">
        <authorList>
            <person name="Castelo-Branco R."/>
            <person name="Eusebio N."/>
            <person name="Adriana R."/>
            <person name="Vieira A."/>
            <person name="Brugerolle De Fraissinette N."/>
            <person name="Rezende De Castro R."/>
            <person name="Schneider M.P."/>
            <person name="Vasconcelos V."/>
            <person name="Leao P.N."/>
        </authorList>
    </citation>
    <scope>NUCLEOTIDE SEQUENCE</scope>
    <source>
        <strain evidence="2">LEGE 11480</strain>
    </source>
</reference>
<dbReference type="PANTHER" id="PTHR36383:SF1">
    <property type="entry name" value="PROTEIN, PUTATIVE-RELATED"/>
    <property type="match status" value="1"/>
</dbReference>
<keyword evidence="3" id="KW-1185">Reference proteome</keyword>
<protein>
    <submittedName>
        <fullName evidence="2">Uncharacterized protein</fullName>
    </submittedName>
</protein>
<evidence type="ECO:0000313" key="2">
    <source>
        <dbReference type="EMBL" id="MBE9031257.1"/>
    </source>
</evidence>
<keyword evidence="1" id="KW-0472">Membrane</keyword>
<accession>A0A928VP98</accession>
<name>A0A928VP98_9CYAN</name>
<keyword evidence="1" id="KW-0812">Transmembrane</keyword>
<evidence type="ECO:0000256" key="1">
    <source>
        <dbReference type="SAM" id="Phobius"/>
    </source>
</evidence>
<dbReference type="EMBL" id="JADEXQ010000057">
    <property type="protein sequence ID" value="MBE9031257.1"/>
    <property type="molecule type" value="Genomic_DNA"/>
</dbReference>
<gene>
    <name evidence="2" type="ORF">IQ266_16100</name>
</gene>
<comment type="caution">
    <text evidence="2">The sequence shown here is derived from an EMBL/GenBank/DDBJ whole genome shotgun (WGS) entry which is preliminary data.</text>
</comment>
<organism evidence="2 3">
    <name type="scientific">Romeriopsis navalis LEGE 11480</name>
    <dbReference type="NCBI Taxonomy" id="2777977"/>
    <lineage>
        <taxon>Bacteria</taxon>
        <taxon>Bacillati</taxon>
        <taxon>Cyanobacteriota</taxon>
        <taxon>Cyanophyceae</taxon>
        <taxon>Leptolyngbyales</taxon>
        <taxon>Leptolyngbyaceae</taxon>
        <taxon>Romeriopsis</taxon>
        <taxon>Romeriopsis navalis</taxon>
    </lineage>
</organism>
<feature type="transmembrane region" description="Helical" evidence="1">
    <location>
        <begin position="55"/>
        <end position="78"/>
    </location>
</feature>
<evidence type="ECO:0000313" key="3">
    <source>
        <dbReference type="Proteomes" id="UP000625316"/>
    </source>
</evidence>